<reference evidence="2 3" key="1">
    <citation type="submission" date="2018-08" db="EMBL/GenBank/DDBJ databases">
        <authorList>
            <person name="Laetsch R D."/>
            <person name="Stevens L."/>
            <person name="Kumar S."/>
            <person name="Blaxter L. M."/>
        </authorList>
    </citation>
    <scope>NUCLEOTIDE SEQUENCE [LARGE SCALE GENOMIC DNA]</scope>
</reference>
<evidence type="ECO:0000313" key="2">
    <source>
        <dbReference type="EMBL" id="VBB31927.1"/>
    </source>
</evidence>
<evidence type="ECO:0000256" key="1">
    <source>
        <dbReference type="SAM" id="Phobius"/>
    </source>
</evidence>
<feature type="transmembrane region" description="Helical" evidence="1">
    <location>
        <begin position="118"/>
        <end position="138"/>
    </location>
</feature>
<keyword evidence="1" id="KW-0472">Membrane</keyword>
<dbReference type="STRING" id="6277.A0A498SI29"/>
<evidence type="ECO:0000313" key="3">
    <source>
        <dbReference type="Proteomes" id="UP000276991"/>
    </source>
</evidence>
<dbReference type="PANTHER" id="PTHR13285">
    <property type="entry name" value="ACYLTRANSFERASE"/>
    <property type="match status" value="1"/>
</dbReference>
<feature type="transmembrane region" description="Helical" evidence="1">
    <location>
        <begin position="158"/>
        <end position="180"/>
    </location>
</feature>
<dbReference type="EMBL" id="UPTC01001453">
    <property type="protein sequence ID" value="VBB31927.1"/>
    <property type="molecule type" value="Genomic_DNA"/>
</dbReference>
<keyword evidence="3" id="KW-1185">Reference proteome</keyword>
<dbReference type="GO" id="GO:0005783">
    <property type="term" value="C:endoplasmic reticulum"/>
    <property type="evidence" value="ECO:0007669"/>
    <property type="project" value="TreeGrafter"/>
</dbReference>
<dbReference type="PANTHER" id="PTHR13285:SF22">
    <property type="entry name" value="PROTEIN-CYSTEINE N-PALMITOYLTRANSFERASE HHAT"/>
    <property type="match status" value="1"/>
</dbReference>
<dbReference type="GO" id="GO:0016409">
    <property type="term" value="F:palmitoyltransferase activity"/>
    <property type="evidence" value="ECO:0007669"/>
    <property type="project" value="TreeGrafter"/>
</dbReference>
<dbReference type="OrthoDB" id="5837006at2759"/>
<dbReference type="InterPro" id="IPR051085">
    <property type="entry name" value="MB_O-acyltransferase"/>
</dbReference>
<keyword evidence="1" id="KW-1133">Transmembrane helix</keyword>
<gene>
    <name evidence="2" type="ORF">NAV_LOCUS6718</name>
</gene>
<organism evidence="2 3">
    <name type="scientific">Acanthocheilonema viteae</name>
    <name type="common">Filarial nematode worm</name>
    <name type="synonym">Dipetalonema viteae</name>
    <dbReference type="NCBI Taxonomy" id="6277"/>
    <lineage>
        <taxon>Eukaryota</taxon>
        <taxon>Metazoa</taxon>
        <taxon>Ecdysozoa</taxon>
        <taxon>Nematoda</taxon>
        <taxon>Chromadorea</taxon>
        <taxon>Rhabditida</taxon>
        <taxon>Spirurina</taxon>
        <taxon>Spiruromorpha</taxon>
        <taxon>Filarioidea</taxon>
        <taxon>Onchocercidae</taxon>
        <taxon>Acanthocheilonema</taxon>
    </lineage>
</organism>
<dbReference type="Proteomes" id="UP000276991">
    <property type="component" value="Unassembled WGS sequence"/>
</dbReference>
<accession>A0A498SI29</accession>
<name>A0A498SI29_ACAVI</name>
<proteinExistence type="predicted"/>
<sequence>MTGDKRAKATANRRVLFEYPALPTLELGLCYIVVGCSMIYAWGQVIIASNKYQFQHWHSIRLNRLPLIGERYVPSTCCMVKFYASPLPDIALYLSPVNKSLIRCRLLRPEDNTLLKRYVRMLFYAFYPPYMTTLVVIYPEFERQMCQRRTKKRNWRSVIFLAVRIAFWWLLIYLMLHFMYFEWILYDTDYARNLPKNEFVSLGMALGML</sequence>
<protein>
    <submittedName>
        <fullName evidence="2">Uncharacterized protein</fullName>
    </submittedName>
</protein>
<dbReference type="AlphaFoldDB" id="A0A498SI29"/>
<feature type="transmembrane region" description="Helical" evidence="1">
    <location>
        <begin position="21"/>
        <end position="42"/>
    </location>
</feature>
<keyword evidence="1" id="KW-0812">Transmembrane</keyword>